<proteinExistence type="predicted"/>
<sequence>MFHSFFSKTSSSSQDSSAVQEKPAFDGSSPPSITGDRYASEAGGVASSEFGDGDAENMPPRTSGFAKSVMNVVCVVIGSGCLQISYAFSKTGWIGVIFIALSACISMYTGNLTIKSLYYKPGHRLYSASETARAAYGRAGQFVMEFFTYLYTLGTACLYMILAGQFLQELVQDHTSIDKKVWIAVLAVVMWIPVALLKFLTEATILALFGFLTSCVVILVGTIQSLRFPAHPSFHDSAIGSGVPVALSSILFSFAGSVIYPHVEASMKKPKRWPFVIMCAMIVCGMAYLLIGCAGYWAFGRDVQSPLLSSIPHDNANKATVGLVM</sequence>
<evidence type="ECO:0000313" key="1">
    <source>
        <dbReference type="EMBL" id="KAJ1935580.1"/>
    </source>
</evidence>
<feature type="non-terminal residue" evidence="1">
    <location>
        <position position="325"/>
    </location>
</feature>
<name>A0ACC1J371_9FUNG</name>
<keyword evidence="2" id="KW-1185">Reference proteome</keyword>
<accession>A0ACC1J371</accession>
<dbReference type="Proteomes" id="UP001150603">
    <property type="component" value="Unassembled WGS sequence"/>
</dbReference>
<dbReference type="EMBL" id="JANBPW010004194">
    <property type="protein sequence ID" value="KAJ1935580.1"/>
    <property type="molecule type" value="Genomic_DNA"/>
</dbReference>
<evidence type="ECO:0000313" key="2">
    <source>
        <dbReference type="Proteomes" id="UP001150603"/>
    </source>
</evidence>
<gene>
    <name evidence="1" type="ORF">FBU59_005340</name>
</gene>
<comment type="caution">
    <text evidence="1">The sequence shown here is derived from an EMBL/GenBank/DDBJ whole genome shotgun (WGS) entry which is preliminary data.</text>
</comment>
<protein>
    <submittedName>
        <fullName evidence="1">Uncharacterized protein</fullName>
    </submittedName>
</protein>
<organism evidence="1 2">
    <name type="scientific">Linderina macrospora</name>
    <dbReference type="NCBI Taxonomy" id="4868"/>
    <lineage>
        <taxon>Eukaryota</taxon>
        <taxon>Fungi</taxon>
        <taxon>Fungi incertae sedis</taxon>
        <taxon>Zoopagomycota</taxon>
        <taxon>Kickxellomycotina</taxon>
        <taxon>Kickxellomycetes</taxon>
        <taxon>Kickxellales</taxon>
        <taxon>Kickxellaceae</taxon>
        <taxon>Linderina</taxon>
    </lineage>
</organism>
<reference evidence="1" key="1">
    <citation type="submission" date="2022-07" db="EMBL/GenBank/DDBJ databases">
        <title>Phylogenomic reconstructions and comparative analyses of Kickxellomycotina fungi.</title>
        <authorList>
            <person name="Reynolds N.K."/>
            <person name="Stajich J.E."/>
            <person name="Barry K."/>
            <person name="Grigoriev I.V."/>
            <person name="Crous P."/>
            <person name="Smith M.E."/>
        </authorList>
    </citation>
    <scope>NUCLEOTIDE SEQUENCE</scope>
    <source>
        <strain evidence="1">NRRL 5244</strain>
    </source>
</reference>